<dbReference type="EMBL" id="CACRTV010000052">
    <property type="protein sequence ID" value="VYU39389.1"/>
    <property type="molecule type" value="Genomic_DNA"/>
</dbReference>
<dbReference type="InterPro" id="IPR011990">
    <property type="entry name" value="TPR-like_helical_dom_sf"/>
</dbReference>
<dbReference type="Gene3D" id="1.25.40.10">
    <property type="entry name" value="Tetratricopeptide repeat domain"/>
    <property type="match status" value="1"/>
</dbReference>
<organism evidence="1">
    <name type="scientific">Clostridium paraputrificum</name>
    <dbReference type="NCBI Taxonomy" id="29363"/>
    <lineage>
        <taxon>Bacteria</taxon>
        <taxon>Bacillati</taxon>
        <taxon>Bacillota</taxon>
        <taxon>Clostridia</taxon>
        <taxon>Eubacteriales</taxon>
        <taxon>Clostridiaceae</taxon>
        <taxon>Clostridium</taxon>
    </lineage>
</organism>
<dbReference type="AlphaFoldDB" id="A0A6N3EJ24"/>
<name>A0A6N3EJ24_9CLOT</name>
<sequence length="111" mass="13113">MTEEIAIEKYKLTLITALSIEKPNSTIGMILIKISWMYRLLNNNIEELKYLSQALTTFENAYINENFPMYGLNRDSLTYLIGDLNRRLNYNDTALQWYSKVITTIWCFLSR</sequence>
<proteinExistence type="predicted"/>
<gene>
    <name evidence="1" type="ORF">CPLFYP93_02204</name>
</gene>
<accession>A0A6N3EJ24</accession>
<evidence type="ECO:0000313" key="1">
    <source>
        <dbReference type="EMBL" id="VYU39389.1"/>
    </source>
</evidence>
<dbReference type="InterPro" id="IPR018708">
    <property type="entry name" value="DUF2225"/>
</dbReference>
<dbReference type="Pfam" id="PF09986">
    <property type="entry name" value="DUF2225"/>
    <property type="match status" value="1"/>
</dbReference>
<protein>
    <submittedName>
        <fullName evidence="1">Uncharacterized protein</fullName>
    </submittedName>
</protein>
<reference evidence="1" key="1">
    <citation type="submission" date="2019-11" db="EMBL/GenBank/DDBJ databases">
        <authorList>
            <person name="Feng L."/>
        </authorList>
    </citation>
    <scope>NUCLEOTIDE SEQUENCE</scope>
    <source>
        <strain evidence="1">CParaputrificumLFYP93</strain>
    </source>
</reference>